<dbReference type="Gramene" id="CDF35623">
    <property type="protein sequence ID" value="CDF35623"/>
    <property type="gene ID" value="CHC_T00004076001"/>
</dbReference>
<evidence type="ECO:0000313" key="3">
    <source>
        <dbReference type="Proteomes" id="UP000012073"/>
    </source>
</evidence>
<dbReference type="KEGG" id="ccp:CHC_T00004076001"/>
<dbReference type="OrthoDB" id="3540at2759"/>
<dbReference type="Proteomes" id="UP000012073">
    <property type="component" value="Unassembled WGS sequence"/>
</dbReference>
<dbReference type="AlphaFoldDB" id="R7QCX8"/>
<dbReference type="GeneID" id="17323159"/>
<sequence>MLENLKIVLTGKKERGEETEVIERQVEEADALFREAIHEYDDEKIFDVAGRVEQLTLSHDPFYLEGEEVRKNEFFEKKRKAGVRRATWANSPSSRFVSLMKGDLEGIEEVTEEEQRSCISKCAWGFAILGMVVAISFLIADFWSAQVSPAISTNLVRNDDLVLPVIYACLSLPNIPIFEDLPNERYKGSSLWGLRSYENLESGENMMFPDTNSIAEPSFLGNLDHCPNVSRKLSAEALKDALGFEPDPSKRCHSCLRIGRKVPFRLNREAASVRPRGAITLEFASSRLLELCFNPSQGSNEVVKNGLRDVLKAQGEDLEKKKIVEIIAAPSLSFALNYGFDDFKNGNTELRNDGLQKELSVLCNLYFFSGHFFPVESGKETKYIYDLNGGVNSWKEVGNTSNFFRSVSDTTLVSDIDVSREAILKSMTQENREEAFVIADAGIEVFKVDDPSRPPGAYKDFVRSLRRNHRDTLSFTKKIDSGVSTYATSFHYGEQKIFKAVGLHRRYNISLDYKTFDTEVITRRPATSTAEFLTDVFEYVGLFTGICAYSVLVGPARMYLKRKPTQPNAQ</sequence>
<gene>
    <name evidence="2" type="ORF">CHC_T00004076001</name>
</gene>
<evidence type="ECO:0000256" key="1">
    <source>
        <dbReference type="SAM" id="Phobius"/>
    </source>
</evidence>
<feature type="transmembrane region" description="Helical" evidence="1">
    <location>
        <begin position="122"/>
        <end position="143"/>
    </location>
</feature>
<keyword evidence="1" id="KW-0472">Membrane</keyword>
<reference evidence="3" key="1">
    <citation type="journal article" date="2013" name="Proc. Natl. Acad. Sci. U.S.A.">
        <title>Genome structure and metabolic features in the red seaweed Chondrus crispus shed light on evolution of the Archaeplastida.</title>
        <authorList>
            <person name="Collen J."/>
            <person name="Porcel B."/>
            <person name="Carre W."/>
            <person name="Ball S.G."/>
            <person name="Chaparro C."/>
            <person name="Tonon T."/>
            <person name="Barbeyron T."/>
            <person name="Michel G."/>
            <person name="Noel B."/>
            <person name="Valentin K."/>
            <person name="Elias M."/>
            <person name="Artiguenave F."/>
            <person name="Arun A."/>
            <person name="Aury J.M."/>
            <person name="Barbosa-Neto J.F."/>
            <person name="Bothwell J.H."/>
            <person name="Bouget F.Y."/>
            <person name="Brillet L."/>
            <person name="Cabello-Hurtado F."/>
            <person name="Capella-Gutierrez S."/>
            <person name="Charrier B."/>
            <person name="Cladiere L."/>
            <person name="Cock J.M."/>
            <person name="Coelho S.M."/>
            <person name="Colleoni C."/>
            <person name="Czjzek M."/>
            <person name="Da Silva C."/>
            <person name="Delage L."/>
            <person name="Denoeud F."/>
            <person name="Deschamps P."/>
            <person name="Dittami S.M."/>
            <person name="Gabaldon T."/>
            <person name="Gachon C.M."/>
            <person name="Groisillier A."/>
            <person name="Herve C."/>
            <person name="Jabbari K."/>
            <person name="Katinka M."/>
            <person name="Kloareg B."/>
            <person name="Kowalczyk N."/>
            <person name="Labadie K."/>
            <person name="Leblanc C."/>
            <person name="Lopez P.J."/>
            <person name="McLachlan D.H."/>
            <person name="Meslet-Cladiere L."/>
            <person name="Moustafa A."/>
            <person name="Nehr Z."/>
            <person name="Nyvall Collen P."/>
            <person name="Panaud O."/>
            <person name="Partensky F."/>
            <person name="Poulain J."/>
            <person name="Rensing S.A."/>
            <person name="Rousvoal S."/>
            <person name="Samson G."/>
            <person name="Symeonidi A."/>
            <person name="Weissenbach J."/>
            <person name="Zambounis A."/>
            <person name="Wincker P."/>
            <person name="Boyen C."/>
        </authorList>
    </citation>
    <scope>NUCLEOTIDE SEQUENCE [LARGE SCALE GENOMIC DNA]</scope>
    <source>
        <strain evidence="3">cv. Stackhouse</strain>
    </source>
</reference>
<dbReference type="RefSeq" id="XP_005715442.1">
    <property type="nucleotide sequence ID" value="XM_005715385.1"/>
</dbReference>
<dbReference type="EMBL" id="HG001737">
    <property type="protein sequence ID" value="CDF35623.1"/>
    <property type="molecule type" value="Genomic_DNA"/>
</dbReference>
<proteinExistence type="predicted"/>
<keyword evidence="3" id="KW-1185">Reference proteome</keyword>
<keyword evidence="1" id="KW-0812">Transmembrane</keyword>
<protein>
    <submittedName>
        <fullName evidence="2">Uncharacterized protein</fullName>
    </submittedName>
</protein>
<accession>R7QCX8</accession>
<name>R7QCX8_CHOCR</name>
<organism evidence="2 3">
    <name type="scientific">Chondrus crispus</name>
    <name type="common">Carrageen Irish moss</name>
    <name type="synonym">Polymorpha crispa</name>
    <dbReference type="NCBI Taxonomy" id="2769"/>
    <lineage>
        <taxon>Eukaryota</taxon>
        <taxon>Rhodophyta</taxon>
        <taxon>Florideophyceae</taxon>
        <taxon>Rhodymeniophycidae</taxon>
        <taxon>Gigartinales</taxon>
        <taxon>Gigartinaceae</taxon>
        <taxon>Chondrus</taxon>
    </lineage>
</organism>
<keyword evidence="1" id="KW-1133">Transmembrane helix</keyword>
<evidence type="ECO:0000313" key="2">
    <source>
        <dbReference type="EMBL" id="CDF35623.1"/>
    </source>
</evidence>